<evidence type="ECO:0000256" key="7">
    <source>
        <dbReference type="PIRSR" id="PIRSR038994-2"/>
    </source>
</evidence>
<dbReference type="OrthoDB" id="9776488at2"/>
<sequence length="368" mass="40383">MSNTKIYLAEKIFTGYDMQQQHAVAVLDNVIIGMHPLTDVPVGAEIIDYKNALIAPAFIDIQLYGAYKRLLSAYPDAETVKAIYEYSKAGGCSHCMPTVATHTYETIFKCVDAVRDYWNAGGTGVLGLHVEGPWISHAKRGAHNPEWIFPPSVQQAEALLEYGKDVIKIITLAPEVVSKEVIELVQSYNIAVSAGHSNATYEQATQSFNTIKTATHLYNAMSALQHREPGMVGAIFDHASVNCSIVPDGYHVSFPAIRIAKKLMGERLFAITDAVTETQEGYYTHALDGDKYAANGILSGSALTMNKCVKNFVDHCNIHTEEALRMCSLYPARVLGMENEVGIIATGRKVNMVVLDNDFKVLEVISPH</sequence>
<feature type="binding site" evidence="8">
    <location>
        <position position="196"/>
    </location>
    <ligand>
        <name>Zn(2+)</name>
        <dbReference type="ChEBI" id="CHEBI:29105"/>
    </ligand>
</feature>
<evidence type="ECO:0000313" key="11">
    <source>
        <dbReference type="Proteomes" id="UP000199031"/>
    </source>
</evidence>
<dbReference type="Gene3D" id="2.30.40.10">
    <property type="entry name" value="Urease, subunit C, domain 1"/>
    <property type="match status" value="1"/>
</dbReference>
<dbReference type="SUPFAM" id="SSF51556">
    <property type="entry name" value="Metallo-dependent hydrolases"/>
    <property type="match status" value="1"/>
</dbReference>
<dbReference type="GO" id="GO:0008448">
    <property type="term" value="F:N-acetylglucosamine-6-phosphate deacetylase activity"/>
    <property type="evidence" value="ECO:0007669"/>
    <property type="project" value="InterPro"/>
</dbReference>
<dbReference type="InterPro" id="IPR003764">
    <property type="entry name" value="GlcNAc_6-P_deAcase"/>
</dbReference>
<dbReference type="AlphaFoldDB" id="A0A1I5Z011"/>
<dbReference type="EMBL" id="FOXQ01000015">
    <property type="protein sequence ID" value="SFQ49834.1"/>
    <property type="molecule type" value="Genomic_DNA"/>
</dbReference>
<evidence type="ECO:0000256" key="8">
    <source>
        <dbReference type="PIRSR" id="PIRSR038994-3"/>
    </source>
</evidence>
<proteinExistence type="inferred from homology"/>
<comment type="cofactor">
    <cofactor evidence="8">
        <name>a divalent metal cation</name>
        <dbReference type="ChEBI" id="CHEBI:60240"/>
    </cofactor>
    <text evidence="8">Binds 1 divalent metal cation per subunit.</text>
</comment>
<dbReference type="RefSeq" id="WP_090662453.1">
    <property type="nucleotide sequence ID" value="NZ_FOXQ01000015.1"/>
</dbReference>
<dbReference type="NCBIfam" id="TIGR00221">
    <property type="entry name" value="nagA"/>
    <property type="match status" value="1"/>
</dbReference>
<feature type="binding site" evidence="7">
    <location>
        <begin position="219"/>
        <end position="220"/>
    </location>
    <ligand>
        <name>substrate</name>
    </ligand>
</feature>
<feature type="binding site" evidence="8">
    <location>
        <position position="216"/>
    </location>
    <ligand>
        <name>Zn(2+)</name>
        <dbReference type="ChEBI" id="CHEBI:29105"/>
    </ligand>
</feature>
<feature type="binding site" evidence="8">
    <location>
        <position position="131"/>
    </location>
    <ligand>
        <name>Zn(2+)</name>
        <dbReference type="ChEBI" id="CHEBI:29105"/>
    </ligand>
</feature>
<dbReference type="Proteomes" id="UP000199031">
    <property type="component" value="Unassembled WGS sequence"/>
</dbReference>
<feature type="active site" description="Proton donor/acceptor" evidence="6">
    <location>
        <position position="273"/>
    </location>
</feature>
<feature type="binding site" evidence="7">
    <location>
        <position position="227"/>
    </location>
    <ligand>
        <name>substrate</name>
    </ligand>
</feature>
<keyword evidence="4 5" id="KW-0119">Carbohydrate metabolism</keyword>
<evidence type="ECO:0000256" key="5">
    <source>
        <dbReference type="PIRNR" id="PIRNR038994"/>
    </source>
</evidence>
<accession>A0A1I5Z011</accession>
<dbReference type="GO" id="GO:0006046">
    <property type="term" value="P:N-acetylglucosamine catabolic process"/>
    <property type="evidence" value="ECO:0007669"/>
    <property type="project" value="TreeGrafter"/>
</dbReference>
<dbReference type="InterPro" id="IPR006680">
    <property type="entry name" value="Amidohydro-rel"/>
</dbReference>
<dbReference type="InterPro" id="IPR032466">
    <property type="entry name" value="Metal_Hydrolase"/>
</dbReference>
<name>A0A1I5Z011_9BACT</name>
<feature type="binding site" evidence="7">
    <location>
        <begin position="298"/>
        <end position="300"/>
    </location>
    <ligand>
        <name>substrate</name>
    </ligand>
</feature>
<evidence type="ECO:0000259" key="9">
    <source>
        <dbReference type="Pfam" id="PF01979"/>
    </source>
</evidence>
<dbReference type="InterPro" id="IPR011059">
    <property type="entry name" value="Metal-dep_hydrolase_composite"/>
</dbReference>
<dbReference type="STRING" id="1465490.SAMN05444277_11540"/>
<gene>
    <name evidence="10" type="ORF">SAMN05444277_11540</name>
</gene>
<evidence type="ECO:0000256" key="3">
    <source>
        <dbReference type="ARBA" id="ARBA00022801"/>
    </source>
</evidence>
<dbReference type="SUPFAM" id="SSF51338">
    <property type="entry name" value="Composite domain of metallo-dependent hydrolases"/>
    <property type="match status" value="1"/>
</dbReference>
<feature type="binding site" evidence="7">
    <location>
        <position position="251"/>
    </location>
    <ligand>
        <name>substrate</name>
    </ligand>
</feature>
<feature type="binding site" evidence="7">
    <location>
        <position position="142"/>
    </location>
    <ligand>
        <name>substrate</name>
    </ligand>
</feature>
<evidence type="ECO:0000256" key="2">
    <source>
        <dbReference type="ARBA" id="ARBA00022723"/>
    </source>
</evidence>
<evidence type="ECO:0000256" key="4">
    <source>
        <dbReference type="ARBA" id="ARBA00023277"/>
    </source>
</evidence>
<dbReference type="PIRSF" id="PIRSF038994">
    <property type="entry name" value="NagA"/>
    <property type="match status" value="1"/>
</dbReference>
<keyword evidence="3 5" id="KW-0378">Hydrolase</keyword>
<evidence type="ECO:0000256" key="1">
    <source>
        <dbReference type="ARBA" id="ARBA00010716"/>
    </source>
</evidence>
<feature type="domain" description="Amidohydrolase-related" evidence="9">
    <location>
        <begin position="55"/>
        <end position="361"/>
    </location>
</feature>
<dbReference type="PANTHER" id="PTHR11113:SF14">
    <property type="entry name" value="N-ACETYLGLUCOSAMINE-6-PHOSPHATE DEACETYLASE"/>
    <property type="match status" value="1"/>
</dbReference>
<dbReference type="PANTHER" id="PTHR11113">
    <property type="entry name" value="N-ACETYLGLUCOSAMINE-6-PHOSPHATE DEACETYLASE"/>
    <property type="match status" value="1"/>
</dbReference>
<dbReference type="Gene3D" id="3.20.20.140">
    <property type="entry name" value="Metal-dependent hydrolases"/>
    <property type="match status" value="1"/>
</dbReference>
<evidence type="ECO:0000256" key="6">
    <source>
        <dbReference type="PIRSR" id="PIRSR038994-1"/>
    </source>
</evidence>
<reference evidence="10 11" key="1">
    <citation type="submission" date="2016-10" db="EMBL/GenBank/DDBJ databases">
        <authorList>
            <person name="de Groot N.N."/>
        </authorList>
    </citation>
    <scope>NUCLEOTIDE SEQUENCE [LARGE SCALE GENOMIC DNA]</scope>
    <source>
        <strain evidence="10 11">DSM 28286</strain>
    </source>
</reference>
<keyword evidence="11" id="KW-1185">Reference proteome</keyword>
<organism evidence="10 11">
    <name type="scientific">Parafilimonas terrae</name>
    <dbReference type="NCBI Taxonomy" id="1465490"/>
    <lineage>
        <taxon>Bacteria</taxon>
        <taxon>Pseudomonadati</taxon>
        <taxon>Bacteroidota</taxon>
        <taxon>Chitinophagia</taxon>
        <taxon>Chitinophagales</taxon>
        <taxon>Chitinophagaceae</taxon>
        <taxon>Parafilimonas</taxon>
    </lineage>
</organism>
<evidence type="ECO:0000313" key="10">
    <source>
        <dbReference type="EMBL" id="SFQ49834.1"/>
    </source>
</evidence>
<protein>
    <submittedName>
        <fullName evidence="10">N-acetylglucosamine 6-phosphate deacetylase</fullName>
    </submittedName>
</protein>
<comment type="similarity">
    <text evidence="1 5">Belongs to the metallo-dependent hydrolases superfamily. NagA family.</text>
</comment>
<keyword evidence="2 8" id="KW-0479">Metal-binding</keyword>
<dbReference type="Pfam" id="PF01979">
    <property type="entry name" value="Amidohydro_1"/>
    <property type="match status" value="1"/>
</dbReference>
<dbReference type="GO" id="GO:0046872">
    <property type="term" value="F:metal ion binding"/>
    <property type="evidence" value="ECO:0007669"/>
    <property type="project" value="UniProtKB-KW"/>
</dbReference>